<accession>A0A0W0VMP5</accession>
<dbReference type="OrthoDB" id="5458519at2"/>
<dbReference type="SUPFAM" id="SSF52833">
    <property type="entry name" value="Thioredoxin-like"/>
    <property type="match status" value="1"/>
</dbReference>
<dbReference type="STRING" id="454.Lisr_1538"/>
<proteinExistence type="predicted"/>
<dbReference type="InterPro" id="IPR036249">
    <property type="entry name" value="Thioredoxin-like_sf"/>
</dbReference>
<dbReference type="Pfam" id="PF07689">
    <property type="entry name" value="KaiB"/>
    <property type="match status" value="1"/>
</dbReference>
<reference evidence="2 3" key="1">
    <citation type="submission" date="2015-11" db="EMBL/GenBank/DDBJ databases">
        <title>Genomic analysis of 38 Legionella species identifies large and diverse effector repertoires.</title>
        <authorList>
            <person name="Burstein D."/>
            <person name="Amaro F."/>
            <person name="Zusman T."/>
            <person name="Lifshitz Z."/>
            <person name="Cohen O."/>
            <person name="Gilbert J.A."/>
            <person name="Pupko T."/>
            <person name="Shuman H.A."/>
            <person name="Segal G."/>
        </authorList>
    </citation>
    <scope>NUCLEOTIDE SEQUENCE [LARGE SCALE GENOMIC DNA]</scope>
    <source>
        <strain evidence="2 3">Bercovier 4</strain>
    </source>
</reference>
<dbReference type="SMART" id="SM01248">
    <property type="entry name" value="KaiB"/>
    <property type="match status" value="1"/>
</dbReference>
<sequence>MSKIKLKLYVIGNSLVSKRAIRNFKVLCSTAGLKGCCDMEVIDLMEHQDLAEKERILATPLLIRKEPLPQRRIIGDLSNRQKVLSTLELPDEEHE</sequence>
<feature type="domain" description="KaiB" evidence="1">
    <location>
        <begin position="7"/>
        <end position="89"/>
    </location>
</feature>
<dbReference type="Proteomes" id="UP000054761">
    <property type="component" value="Unassembled WGS sequence"/>
</dbReference>
<dbReference type="PANTHER" id="PTHR41709">
    <property type="entry name" value="KAIB-LIKE PROTEIN 1"/>
    <property type="match status" value="1"/>
</dbReference>
<organism evidence="2 3">
    <name type="scientific">Legionella israelensis</name>
    <dbReference type="NCBI Taxonomy" id="454"/>
    <lineage>
        <taxon>Bacteria</taxon>
        <taxon>Pseudomonadati</taxon>
        <taxon>Pseudomonadota</taxon>
        <taxon>Gammaproteobacteria</taxon>
        <taxon>Legionellales</taxon>
        <taxon>Legionellaceae</taxon>
        <taxon>Legionella</taxon>
    </lineage>
</organism>
<dbReference type="GO" id="GO:0048511">
    <property type="term" value="P:rhythmic process"/>
    <property type="evidence" value="ECO:0007669"/>
    <property type="project" value="InterPro"/>
</dbReference>
<dbReference type="InterPro" id="IPR011649">
    <property type="entry name" value="KaiB_domain"/>
</dbReference>
<dbReference type="PATRIC" id="fig|454.4.peg.1677"/>
<dbReference type="EMBL" id="LNYH01000093">
    <property type="protein sequence ID" value="KTD21429.1"/>
    <property type="molecule type" value="Genomic_DNA"/>
</dbReference>
<evidence type="ECO:0000313" key="3">
    <source>
        <dbReference type="Proteomes" id="UP000054761"/>
    </source>
</evidence>
<keyword evidence="3" id="KW-1185">Reference proteome</keyword>
<protein>
    <submittedName>
        <fullName evidence="2">KaiB-like protein 2</fullName>
    </submittedName>
</protein>
<name>A0A0W0VMP5_9GAMM</name>
<dbReference type="InterPro" id="IPR039022">
    <property type="entry name" value="KaiB-like"/>
</dbReference>
<gene>
    <name evidence="2" type="ORF">Lisr_1538</name>
</gene>
<dbReference type="RefSeq" id="WP_058501894.1">
    <property type="nucleotide sequence ID" value="NZ_CAAAJA010000130.1"/>
</dbReference>
<comment type="caution">
    <text evidence="2">The sequence shown here is derived from an EMBL/GenBank/DDBJ whole genome shotgun (WGS) entry which is preliminary data.</text>
</comment>
<dbReference type="CDD" id="cd02978">
    <property type="entry name" value="KaiB_like"/>
    <property type="match status" value="1"/>
</dbReference>
<dbReference type="AlphaFoldDB" id="A0A0W0VMP5"/>
<evidence type="ECO:0000259" key="1">
    <source>
        <dbReference type="SMART" id="SM01248"/>
    </source>
</evidence>
<dbReference type="PANTHER" id="PTHR41709:SF2">
    <property type="entry name" value="CIRCADIAN CLOCK PROTEIN KAIB2"/>
    <property type="match status" value="1"/>
</dbReference>
<dbReference type="Gene3D" id="3.40.30.10">
    <property type="entry name" value="Glutaredoxin"/>
    <property type="match status" value="1"/>
</dbReference>
<evidence type="ECO:0000313" key="2">
    <source>
        <dbReference type="EMBL" id="KTD21429.1"/>
    </source>
</evidence>